<dbReference type="RefSeq" id="WP_012227218.1">
    <property type="nucleotide sequence ID" value="NZ_JABEQG010000008.1"/>
</dbReference>
<comment type="caution">
    <text evidence="3">The sequence shown here is derived from an EMBL/GenBank/DDBJ whole genome shotgun (WGS) entry which is preliminary data.</text>
</comment>
<feature type="chain" id="PRO_5030719060" description="Lipoprotein" evidence="2">
    <location>
        <begin position="23"/>
        <end position="49"/>
    </location>
</feature>
<dbReference type="Proteomes" id="UP000550787">
    <property type="component" value="Unassembled WGS sequence"/>
</dbReference>
<evidence type="ECO:0000313" key="4">
    <source>
        <dbReference type="Proteomes" id="UP000550787"/>
    </source>
</evidence>
<evidence type="ECO:0000256" key="2">
    <source>
        <dbReference type="SAM" id="SignalP"/>
    </source>
</evidence>
<dbReference type="PROSITE" id="PS51257">
    <property type="entry name" value="PROKAR_LIPOPROTEIN"/>
    <property type="match status" value="1"/>
</dbReference>
<keyword evidence="2" id="KW-0732">Signal</keyword>
<protein>
    <recommendedName>
        <fullName evidence="5">Lipoprotein</fullName>
    </recommendedName>
</protein>
<evidence type="ECO:0000256" key="1">
    <source>
        <dbReference type="SAM" id="MobiDB-lite"/>
    </source>
</evidence>
<sequence>MRRAIGLLGAVLLLGALAGSLAACGKKGAPEAPGPASKMTYPRTYPAPD</sequence>
<name>A0A7W4FE20_GLUDI</name>
<gene>
    <name evidence="3" type="ORF">HLH33_06440</name>
</gene>
<feature type="region of interest" description="Disordered" evidence="1">
    <location>
        <begin position="26"/>
        <end position="49"/>
    </location>
</feature>
<dbReference type="AlphaFoldDB" id="A0A7W4FE20"/>
<accession>A0A7W4FE20</accession>
<organism evidence="3 4">
    <name type="scientific">Gluconacetobacter diazotrophicus</name>
    <name type="common">Acetobacter diazotrophicus</name>
    <dbReference type="NCBI Taxonomy" id="33996"/>
    <lineage>
        <taxon>Bacteria</taxon>
        <taxon>Pseudomonadati</taxon>
        <taxon>Pseudomonadota</taxon>
        <taxon>Alphaproteobacteria</taxon>
        <taxon>Acetobacterales</taxon>
        <taxon>Acetobacteraceae</taxon>
        <taxon>Gluconacetobacter</taxon>
    </lineage>
</organism>
<evidence type="ECO:0000313" key="3">
    <source>
        <dbReference type="EMBL" id="MBB2155947.1"/>
    </source>
</evidence>
<proteinExistence type="predicted"/>
<evidence type="ECO:0008006" key="5">
    <source>
        <dbReference type="Google" id="ProtNLM"/>
    </source>
</evidence>
<dbReference type="EMBL" id="JABEQG010000008">
    <property type="protein sequence ID" value="MBB2155947.1"/>
    <property type="molecule type" value="Genomic_DNA"/>
</dbReference>
<reference evidence="3 4" key="1">
    <citation type="submission" date="2020-04" db="EMBL/GenBank/DDBJ databases">
        <title>Description of novel Gluconacetobacter.</title>
        <authorList>
            <person name="Sombolestani A."/>
        </authorList>
    </citation>
    <scope>NUCLEOTIDE SEQUENCE [LARGE SCALE GENOMIC DNA]</scope>
    <source>
        <strain evidence="3 4">LMG 7603</strain>
    </source>
</reference>
<feature type="signal peptide" evidence="2">
    <location>
        <begin position="1"/>
        <end position="22"/>
    </location>
</feature>